<feature type="compositionally biased region" description="Basic and acidic residues" evidence="1">
    <location>
        <begin position="195"/>
        <end position="208"/>
    </location>
</feature>
<dbReference type="AlphaFoldDB" id="A0A078AVY0"/>
<feature type="compositionally biased region" description="Polar residues" evidence="1">
    <location>
        <begin position="31"/>
        <end position="43"/>
    </location>
</feature>
<feature type="compositionally biased region" description="Polar residues" evidence="1">
    <location>
        <begin position="152"/>
        <end position="168"/>
    </location>
</feature>
<feature type="compositionally biased region" description="Polar residues" evidence="1">
    <location>
        <begin position="89"/>
        <end position="103"/>
    </location>
</feature>
<dbReference type="EMBL" id="CCKQ01014552">
    <property type="protein sequence ID" value="CDW86334.1"/>
    <property type="molecule type" value="Genomic_DNA"/>
</dbReference>
<evidence type="ECO:0000256" key="1">
    <source>
        <dbReference type="SAM" id="MobiDB-lite"/>
    </source>
</evidence>
<feature type="compositionally biased region" description="Low complexity" evidence="1">
    <location>
        <begin position="266"/>
        <end position="284"/>
    </location>
</feature>
<organism evidence="2 3">
    <name type="scientific">Stylonychia lemnae</name>
    <name type="common">Ciliate</name>
    <dbReference type="NCBI Taxonomy" id="5949"/>
    <lineage>
        <taxon>Eukaryota</taxon>
        <taxon>Sar</taxon>
        <taxon>Alveolata</taxon>
        <taxon>Ciliophora</taxon>
        <taxon>Intramacronucleata</taxon>
        <taxon>Spirotrichea</taxon>
        <taxon>Stichotrichia</taxon>
        <taxon>Sporadotrichida</taxon>
        <taxon>Oxytrichidae</taxon>
        <taxon>Stylonychinae</taxon>
        <taxon>Stylonychia</taxon>
    </lineage>
</organism>
<evidence type="ECO:0000313" key="3">
    <source>
        <dbReference type="Proteomes" id="UP000039865"/>
    </source>
</evidence>
<gene>
    <name evidence="2" type="primary">Contig1619.g1758</name>
    <name evidence="2" type="ORF">STYLEM_15428</name>
</gene>
<reference evidence="2 3" key="1">
    <citation type="submission" date="2014-06" db="EMBL/GenBank/DDBJ databases">
        <authorList>
            <person name="Swart Estienne"/>
        </authorList>
    </citation>
    <scope>NUCLEOTIDE SEQUENCE [LARGE SCALE GENOMIC DNA]</scope>
    <source>
        <strain evidence="2 3">130c</strain>
    </source>
</reference>
<feature type="compositionally biased region" description="Basic and acidic residues" evidence="1">
    <location>
        <begin position="47"/>
        <end position="79"/>
    </location>
</feature>
<keyword evidence="3" id="KW-1185">Reference proteome</keyword>
<accession>A0A078AVY0</accession>
<dbReference type="Proteomes" id="UP000039865">
    <property type="component" value="Unassembled WGS sequence"/>
</dbReference>
<dbReference type="InParanoid" id="A0A078AVY0"/>
<feature type="region of interest" description="Disordered" evidence="1">
    <location>
        <begin position="1"/>
        <end position="296"/>
    </location>
</feature>
<evidence type="ECO:0000313" key="2">
    <source>
        <dbReference type="EMBL" id="CDW86334.1"/>
    </source>
</evidence>
<dbReference type="OrthoDB" id="313312at2759"/>
<feature type="compositionally biased region" description="Polar residues" evidence="1">
    <location>
        <begin position="175"/>
        <end position="193"/>
    </location>
</feature>
<sequence length="541" mass="61730">MDSDEDVVFRNKRRQTKRVLDDDEDEEMENISPQIQNKSQSVPQKMPELDNKKGQQRNNEKDVVMKDESSKAKETKDNSGRQSKAIRSEITSTTQRDSTNGYNNMDDFDGLSVKSLNNKDSADASKNELIGSIPTQHDFSKQNQSSLQNSSAVKSSNQSNGKSTQNNGKDIPSLKPNSSQQKQTPIKQDNNKTPIKKEESKIVDDKKKVLQQSAQKQQLQHQKDKAKMSPQKKKVRSPSESSGSDDDDSNSGSESGSSSGSGSGSSSGSESDSGSNESSSYSDYSNEEQKQKIERIKQLKAIKQKLQDRQNNKQRQITVQEKAELLRIQAEKILKEKKMKEKSIKSKQIRKEEKVKITKEQKNGKEIVSVKKVIKKVKTVMQTQVTEEELNFLNKQHLIEEISVRWNYVLPPWPPANYDYGYALKQNNLRRVELKNWKMEPEEKDGLKKVFELETFSGYFKDSMGNSYDLRPRELCPSLNNFERMDKGKLQNLLLQAYENQLRALEAIVQPHDHKQEQHLKAKLKKKITRLSGQMGVKANI</sequence>
<feature type="compositionally biased region" description="Basic and acidic residues" evidence="1">
    <location>
        <begin position="287"/>
        <end position="296"/>
    </location>
</feature>
<dbReference type="OMA" id="NTHIKSY"/>
<protein>
    <submittedName>
        <fullName evidence="2">Uncharacterized protein</fullName>
    </submittedName>
</protein>
<feature type="compositionally biased region" description="Low complexity" evidence="1">
    <location>
        <begin position="141"/>
        <end position="151"/>
    </location>
</feature>
<proteinExistence type="predicted"/>
<feature type="compositionally biased region" description="Low complexity" evidence="1">
    <location>
        <begin position="210"/>
        <end position="220"/>
    </location>
</feature>
<name>A0A078AVY0_STYLE</name>